<dbReference type="KEGG" id="cyt:cce_3354"/>
<feature type="transmembrane region" description="Helical" evidence="1">
    <location>
        <begin position="20"/>
        <end position="37"/>
    </location>
</feature>
<reference evidence="2 3" key="1">
    <citation type="journal article" date="2008" name="Proc. Natl. Acad. Sci. U.S.A.">
        <title>The genome of Cyanothece 51142, a unicellular diazotrophic cyanobacterium important in the marine nitrogen cycle.</title>
        <authorList>
            <person name="Welsh E.A."/>
            <person name="Liberton M."/>
            <person name="Stoeckel J."/>
            <person name="Loh T."/>
            <person name="Elvitigala T."/>
            <person name="Wang C."/>
            <person name="Wollam A."/>
            <person name="Fulton R.S."/>
            <person name="Clifton S.W."/>
            <person name="Jacobs J.M."/>
            <person name="Aurora R."/>
            <person name="Ghosh B.K."/>
            <person name="Sherman L.A."/>
            <person name="Smith R.D."/>
            <person name="Wilson R.K."/>
            <person name="Pakrasi H.B."/>
        </authorList>
    </citation>
    <scope>NUCLEOTIDE SEQUENCE [LARGE SCALE GENOMIC DNA]</scope>
    <source>
        <strain evidence="3">ATCC 51142 / BH68</strain>
    </source>
</reference>
<dbReference type="Proteomes" id="UP000001203">
    <property type="component" value="Chromosome circular"/>
</dbReference>
<gene>
    <name evidence="2" type="ordered locus">cce_3354</name>
</gene>
<dbReference type="HOGENOM" id="CLU_1675726_0_0_3"/>
<keyword evidence="3" id="KW-1185">Reference proteome</keyword>
<keyword evidence="1" id="KW-0472">Membrane</keyword>
<organism evidence="2 3">
    <name type="scientific">Crocosphaera subtropica (strain ATCC 51142 / BH68)</name>
    <name type="common">Cyanothece sp. (strain ATCC 51142)</name>
    <dbReference type="NCBI Taxonomy" id="43989"/>
    <lineage>
        <taxon>Bacteria</taxon>
        <taxon>Bacillati</taxon>
        <taxon>Cyanobacteriota</taxon>
        <taxon>Cyanophyceae</taxon>
        <taxon>Oscillatoriophycideae</taxon>
        <taxon>Chroococcales</taxon>
        <taxon>Aphanothecaceae</taxon>
        <taxon>Crocosphaera</taxon>
        <taxon>Crocosphaera subtropica</taxon>
    </lineage>
</organism>
<accession>B1WYB8</accession>
<protein>
    <submittedName>
        <fullName evidence="2">Uncharacterized protein</fullName>
    </submittedName>
</protein>
<keyword evidence="1" id="KW-1133">Transmembrane helix</keyword>
<dbReference type="EMBL" id="CP000806">
    <property type="protein sequence ID" value="ACB52702.1"/>
    <property type="molecule type" value="Genomic_DNA"/>
</dbReference>
<dbReference type="OrthoDB" id="582065at2"/>
<proteinExistence type="predicted"/>
<dbReference type="eggNOG" id="ENOG5034548">
    <property type="taxonomic scope" value="Bacteria"/>
</dbReference>
<evidence type="ECO:0000313" key="3">
    <source>
        <dbReference type="Proteomes" id="UP000001203"/>
    </source>
</evidence>
<evidence type="ECO:0000313" key="2">
    <source>
        <dbReference type="EMBL" id="ACB52702.1"/>
    </source>
</evidence>
<sequence length="171" mass="20637">MIFNEKFMKITLSEQNYLKFTKFFILGLVIIFVISPGKYQFWPFIYWELFDAGNPYIPKERKLIEFRVLDTNQNWHIIRPMDLYSIDDDVSDQPGSLVIARKIVQKNGEFTDIYHSYLIKHLERKLNFKIEKIEAYRSTWKLDYNQYPPLDINQPDKMEKIDSFQASDYIN</sequence>
<keyword evidence="1" id="KW-0812">Transmembrane</keyword>
<dbReference type="STRING" id="43989.cce_3354"/>
<evidence type="ECO:0000256" key="1">
    <source>
        <dbReference type="SAM" id="Phobius"/>
    </source>
</evidence>
<name>B1WYB8_CROS5</name>
<dbReference type="AlphaFoldDB" id="B1WYB8"/>